<comment type="caution">
    <text evidence="1">The sequence shown here is derived from an EMBL/GenBank/DDBJ whole genome shotgun (WGS) entry which is preliminary data.</text>
</comment>
<evidence type="ECO:0000313" key="1">
    <source>
        <dbReference type="EMBL" id="KAG0585711.1"/>
    </source>
</evidence>
<dbReference type="EMBL" id="CM026422">
    <property type="protein sequence ID" value="KAG0585711.1"/>
    <property type="molecule type" value="Genomic_DNA"/>
</dbReference>
<dbReference type="Proteomes" id="UP000822688">
    <property type="component" value="Chromosome 2"/>
</dbReference>
<gene>
    <name evidence="1" type="ORF">KC19_2G031900</name>
</gene>
<reference evidence="1" key="1">
    <citation type="submission" date="2020-06" db="EMBL/GenBank/DDBJ databases">
        <title>WGS assembly of Ceratodon purpureus strain R40.</title>
        <authorList>
            <person name="Carey S.B."/>
            <person name="Jenkins J."/>
            <person name="Shu S."/>
            <person name="Lovell J.T."/>
            <person name="Sreedasyam A."/>
            <person name="Maumus F."/>
            <person name="Tiley G.P."/>
            <person name="Fernandez-Pozo N."/>
            <person name="Barry K."/>
            <person name="Chen C."/>
            <person name="Wang M."/>
            <person name="Lipzen A."/>
            <person name="Daum C."/>
            <person name="Saski C.A."/>
            <person name="Payton A.C."/>
            <person name="Mcbreen J.C."/>
            <person name="Conrad R.E."/>
            <person name="Kollar L.M."/>
            <person name="Olsson S."/>
            <person name="Huttunen S."/>
            <person name="Landis J.B."/>
            <person name="Wickett N.J."/>
            <person name="Johnson M.G."/>
            <person name="Rensing S.A."/>
            <person name="Grimwood J."/>
            <person name="Schmutz J."/>
            <person name="Mcdaniel S.F."/>
        </authorList>
    </citation>
    <scope>NUCLEOTIDE SEQUENCE</scope>
    <source>
        <strain evidence="1">R40</strain>
    </source>
</reference>
<accession>A0A8T0ISE5</accession>
<evidence type="ECO:0000313" key="2">
    <source>
        <dbReference type="Proteomes" id="UP000822688"/>
    </source>
</evidence>
<keyword evidence="2" id="KW-1185">Reference proteome</keyword>
<name>A0A8T0ISE5_CERPU</name>
<organism evidence="1 2">
    <name type="scientific">Ceratodon purpureus</name>
    <name type="common">Fire moss</name>
    <name type="synonym">Dicranum purpureum</name>
    <dbReference type="NCBI Taxonomy" id="3225"/>
    <lineage>
        <taxon>Eukaryota</taxon>
        <taxon>Viridiplantae</taxon>
        <taxon>Streptophyta</taxon>
        <taxon>Embryophyta</taxon>
        <taxon>Bryophyta</taxon>
        <taxon>Bryophytina</taxon>
        <taxon>Bryopsida</taxon>
        <taxon>Dicranidae</taxon>
        <taxon>Pseudoditrichales</taxon>
        <taxon>Ditrichaceae</taxon>
        <taxon>Ceratodon</taxon>
    </lineage>
</organism>
<proteinExistence type="predicted"/>
<sequence length="129" mass="13727">MLMKRRVLKLEHRASPPRKDVAVIEVASHASNSVPSSVNNSTSESTNWQLRSGYGFSMTTYSPPARSAPPAKCSSEADPAVRRELKVGRESGTCGVIREGSASIGAWPWPGLGCNQCRGGAAAARLVMQ</sequence>
<protein>
    <submittedName>
        <fullName evidence="1">Uncharacterized protein</fullName>
    </submittedName>
</protein>
<dbReference type="AlphaFoldDB" id="A0A8T0ISE5"/>